<accession>A0A0D2FBC0</accession>
<dbReference type="RefSeq" id="XP_013287715.1">
    <property type="nucleotide sequence ID" value="XM_013432261.1"/>
</dbReference>
<feature type="region of interest" description="Disordered" evidence="1">
    <location>
        <begin position="140"/>
        <end position="172"/>
    </location>
</feature>
<feature type="region of interest" description="Disordered" evidence="1">
    <location>
        <begin position="86"/>
        <end position="107"/>
    </location>
</feature>
<dbReference type="OrthoDB" id="410198at2759"/>
<keyword evidence="3" id="KW-1185">Reference proteome</keyword>
<dbReference type="Proteomes" id="UP000053029">
    <property type="component" value="Unassembled WGS sequence"/>
</dbReference>
<dbReference type="STRING" id="1442368.A0A0D2FBC0"/>
<dbReference type="EMBL" id="KN846970">
    <property type="protein sequence ID" value="KIW83907.1"/>
    <property type="molecule type" value="Genomic_DNA"/>
</dbReference>
<gene>
    <name evidence="2" type="ORF">Z517_03153</name>
</gene>
<feature type="compositionally biased region" description="Polar residues" evidence="1">
    <location>
        <begin position="88"/>
        <end position="97"/>
    </location>
</feature>
<name>A0A0D2FBC0_9EURO</name>
<organism evidence="2 3">
    <name type="scientific">Fonsecaea pedrosoi CBS 271.37</name>
    <dbReference type="NCBI Taxonomy" id="1442368"/>
    <lineage>
        <taxon>Eukaryota</taxon>
        <taxon>Fungi</taxon>
        <taxon>Dikarya</taxon>
        <taxon>Ascomycota</taxon>
        <taxon>Pezizomycotina</taxon>
        <taxon>Eurotiomycetes</taxon>
        <taxon>Chaetothyriomycetidae</taxon>
        <taxon>Chaetothyriales</taxon>
        <taxon>Herpotrichiellaceae</taxon>
        <taxon>Fonsecaea</taxon>
    </lineage>
</organism>
<reference evidence="2 3" key="1">
    <citation type="submission" date="2015-01" db="EMBL/GenBank/DDBJ databases">
        <title>The Genome Sequence of Fonsecaea pedrosoi CBS 271.37.</title>
        <authorList>
            <consortium name="The Broad Institute Genomics Platform"/>
            <person name="Cuomo C."/>
            <person name="de Hoog S."/>
            <person name="Gorbushina A."/>
            <person name="Stielow B."/>
            <person name="Teixiera M."/>
            <person name="Abouelleil A."/>
            <person name="Chapman S.B."/>
            <person name="Priest M."/>
            <person name="Young S.K."/>
            <person name="Wortman J."/>
            <person name="Nusbaum C."/>
            <person name="Birren B."/>
        </authorList>
    </citation>
    <scope>NUCLEOTIDE SEQUENCE [LARGE SCALE GENOMIC DNA]</scope>
    <source>
        <strain evidence="2 3">CBS 271.37</strain>
    </source>
</reference>
<dbReference type="GeneID" id="25302643"/>
<evidence type="ECO:0000256" key="1">
    <source>
        <dbReference type="SAM" id="MobiDB-lite"/>
    </source>
</evidence>
<evidence type="ECO:0000313" key="2">
    <source>
        <dbReference type="EMBL" id="KIW83907.1"/>
    </source>
</evidence>
<dbReference type="AlphaFoldDB" id="A0A0D2FBC0"/>
<dbReference type="VEuPathDB" id="FungiDB:Z517_03153"/>
<evidence type="ECO:0000313" key="3">
    <source>
        <dbReference type="Proteomes" id="UP000053029"/>
    </source>
</evidence>
<evidence type="ECO:0008006" key="4">
    <source>
        <dbReference type="Google" id="ProtNLM"/>
    </source>
</evidence>
<sequence>MDHHKQSIHPISHSDLPFLSDLVHTCKLALPINRLLFKDWPNEGAQKPLYAAAVETAFQGEFVDCLKSIDEKSGDILGYLALTRKRSSTGNTNNQPPSGKGIGSEKPQDIPEFFNSEVLEAVSGAVSEIARSAVGFDHFGTTSCGQRSPPMLTKREQSSHISALSLRPVGKG</sequence>
<dbReference type="HOGENOM" id="CLU_1555296_0_0_1"/>
<protein>
    <recommendedName>
        <fullName evidence="4">N-acetyltransferase domain-containing protein</fullName>
    </recommendedName>
</protein>
<proteinExistence type="predicted"/>